<reference evidence="2 3" key="1">
    <citation type="submission" date="2019-07" db="EMBL/GenBank/DDBJ databases">
        <title>Caenimonas sedimenti sp. nov., isolated from activated sludge.</title>
        <authorList>
            <person name="Xu J."/>
        </authorList>
    </citation>
    <scope>NUCLEOTIDE SEQUENCE [LARGE SCALE GENOMIC DNA]</scope>
    <source>
        <strain evidence="2 3">HX-9-20</strain>
    </source>
</reference>
<evidence type="ECO:0000256" key="1">
    <source>
        <dbReference type="SAM" id="Phobius"/>
    </source>
</evidence>
<comment type="caution">
    <text evidence="2">The sequence shown here is derived from an EMBL/GenBank/DDBJ whole genome shotgun (WGS) entry which is preliminary data.</text>
</comment>
<protein>
    <submittedName>
        <fullName evidence="2">UDP-glycosyltransferase</fullName>
    </submittedName>
</protein>
<dbReference type="EMBL" id="VOBQ01000017">
    <property type="protein sequence ID" value="TWO68957.1"/>
    <property type="molecule type" value="Genomic_DNA"/>
</dbReference>
<feature type="transmembrane region" description="Helical" evidence="1">
    <location>
        <begin position="7"/>
        <end position="27"/>
    </location>
</feature>
<evidence type="ECO:0000313" key="2">
    <source>
        <dbReference type="EMBL" id="TWO68957.1"/>
    </source>
</evidence>
<dbReference type="Gene3D" id="3.40.50.2000">
    <property type="entry name" value="Glycogen Phosphorylase B"/>
    <property type="match status" value="2"/>
</dbReference>
<accession>A0A562ZKP0</accession>
<evidence type="ECO:0000313" key="3">
    <source>
        <dbReference type="Proteomes" id="UP000318199"/>
    </source>
</evidence>
<keyword evidence="1" id="KW-0812">Transmembrane</keyword>
<keyword evidence="1" id="KW-1133">Transmembrane helix</keyword>
<dbReference type="SUPFAM" id="SSF53756">
    <property type="entry name" value="UDP-Glycosyltransferase/glycogen phosphorylase"/>
    <property type="match status" value="1"/>
</dbReference>
<keyword evidence="2" id="KW-0808">Transferase</keyword>
<organism evidence="2 3">
    <name type="scientific">Caenimonas sedimenti</name>
    <dbReference type="NCBI Taxonomy" id="2596921"/>
    <lineage>
        <taxon>Bacteria</taxon>
        <taxon>Pseudomonadati</taxon>
        <taxon>Pseudomonadota</taxon>
        <taxon>Betaproteobacteria</taxon>
        <taxon>Burkholderiales</taxon>
        <taxon>Comamonadaceae</taxon>
        <taxon>Caenimonas</taxon>
    </lineage>
</organism>
<dbReference type="GO" id="GO:0016740">
    <property type="term" value="F:transferase activity"/>
    <property type="evidence" value="ECO:0007669"/>
    <property type="project" value="UniProtKB-KW"/>
</dbReference>
<dbReference type="OrthoDB" id="9789073at2"/>
<dbReference type="AlphaFoldDB" id="A0A562ZKP0"/>
<gene>
    <name evidence="2" type="ORF">FN976_21430</name>
</gene>
<dbReference type="Proteomes" id="UP000318199">
    <property type="component" value="Unassembled WGS sequence"/>
</dbReference>
<proteinExistence type="predicted"/>
<dbReference type="RefSeq" id="WP_145895109.1">
    <property type="nucleotide sequence ID" value="NZ_VOBQ01000017.1"/>
</dbReference>
<name>A0A562ZKP0_9BURK</name>
<keyword evidence="1" id="KW-0472">Membrane</keyword>
<sequence length="418" mass="44376">MNRPARLLAVSYGGGHIAMVLPVLRALRERMPDLQIHLLALTTARAAAAEFAPLSFGFAELLARWPDADATRHGQRLLASHTHPAVDPAESLAYLGLNWVDLERQHGAEEATQRYAQAGRGAFFPLHTLRRLLADLQPDFVLATNSPRAEQAALQAAVEAGIPNLALFDLFPIENDPYAQRPVLADCTAVVAPAAKAALVRAGVPEQAVVVTGNPAFDGLADPAHAAAALALRARLGWTAKWVVLYAGHAEPAAGPHWPAGTAFPLAIEDTLRDWVAADPDLALVIRQHPNHWHQFQEAWAGRPAHPRVHLSLPDEEPVEHALLAADAVVVQVSTVGVQAEVAGKPVFSMEESPAAHHAGFSWAGLGIATGIHALADLPPALEAARLRRTAPVLVIPTPAAASVAELVLRRLQPAAGS</sequence>
<keyword evidence="3" id="KW-1185">Reference proteome</keyword>